<dbReference type="PANTHER" id="PTHR45339">
    <property type="entry name" value="HYBRID SIGNAL TRANSDUCTION HISTIDINE KINASE J"/>
    <property type="match status" value="1"/>
</dbReference>
<dbReference type="InterPro" id="IPR011006">
    <property type="entry name" value="CheY-like_superfamily"/>
</dbReference>
<dbReference type="Gene3D" id="3.40.50.2300">
    <property type="match status" value="1"/>
</dbReference>
<dbReference type="SMART" id="SM00448">
    <property type="entry name" value="REC"/>
    <property type="match status" value="1"/>
</dbReference>
<dbReference type="GO" id="GO:0000160">
    <property type="term" value="P:phosphorelay signal transduction system"/>
    <property type="evidence" value="ECO:0007669"/>
    <property type="project" value="UniProtKB-KW"/>
</dbReference>
<evidence type="ECO:0000256" key="2">
    <source>
        <dbReference type="ARBA" id="ARBA00022553"/>
    </source>
</evidence>
<dbReference type="OrthoDB" id="9809348at2"/>
<dbReference type="PROSITE" id="PS50110">
    <property type="entry name" value="RESPONSE_REGULATORY"/>
    <property type="match status" value="1"/>
</dbReference>
<dbReference type="GO" id="GO:0004673">
    <property type="term" value="F:protein histidine kinase activity"/>
    <property type="evidence" value="ECO:0007669"/>
    <property type="project" value="TreeGrafter"/>
</dbReference>
<dbReference type="PANTHER" id="PTHR45339:SF1">
    <property type="entry name" value="HYBRID SIGNAL TRANSDUCTION HISTIDINE KINASE J"/>
    <property type="match status" value="1"/>
</dbReference>
<reference evidence="8" key="1">
    <citation type="submission" date="2018-02" db="EMBL/GenBank/DDBJ databases">
        <authorList>
            <person name="Hausmann B."/>
        </authorList>
    </citation>
    <scope>NUCLEOTIDE SEQUENCE [LARGE SCALE GENOMIC DNA]</scope>
    <source>
        <strain evidence="8">Peat soil MAG SbF1</strain>
    </source>
</reference>
<evidence type="ECO:0000313" key="8">
    <source>
        <dbReference type="Proteomes" id="UP000238916"/>
    </source>
</evidence>
<evidence type="ECO:0000256" key="5">
    <source>
        <dbReference type="PROSITE-ProRule" id="PRU00169"/>
    </source>
</evidence>
<feature type="domain" description="Response regulatory" evidence="6">
    <location>
        <begin position="39"/>
        <end position="156"/>
    </location>
</feature>
<dbReference type="SUPFAM" id="SSF52172">
    <property type="entry name" value="CheY-like"/>
    <property type="match status" value="1"/>
</dbReference>
<evidence type="ECO:0000259" key="6">
    <source>
        <dbReference type="PROSITE" id="PS50110"/>
    </source>
</evidence>
<proteinExistence type="predicted"/>
<comment type="function">
    <text evidence="4">May play the central regulatory role in sporulation. It may be an element of the effector pathway responsible for the activation of sporulation genes in response to nutritional stress. Spo0A may act in concert with spo0H (a sigma factor) to control the expression of some genes that are critical to the sporulation process.</text>
</comment>
<keyword evidence="3" id="KW-0902">Two-component regulatory system</keyword>
<dbReference type="EMBL" id="OMOF01000740">
    <property type="protein sequence ID" value="SPF54543.1"/>
    <property type="molecule type" value="Genomic_DNA"/>
</dbReference>
<dbReference type="Pfam" id="PF00072">
    <property type="entry name" value="Response_reg"/>
    <property type="match status" value="1"/>
</dbReference>
<feature type="modified residue" description="4-aspartylphosphate" evidence="5">
    <location>
        <position position="88"/>
    </location>
</feature>
<evidence type="ECO:0000313" key="7">
    <source>
        <dbReference type="EMBL" id="SPF54543.1"/>
    </source>
</evidence>
<evidence type="ECO:0000256" key="1">
    <source>
        <dbReference type="ARBA" id="ARBA00018672"/>
    </source>
</evidence>
<dbReference type="Proteomes" id="UP000238916">
    <property type="component" value="Unassembled WGS sequence"/>
</dbReference>
<evidence type="ECO:0000256" key="4">
    <source>
        <dbReference type="ARBA" id="ARBA00024867"/>
    </source>
</evidence>
<sequence length="159" mass="17858">MELINVISGVAALEPRESMTNLVTRHTIAEEHRKFRNSNILLVEDMVANQKLEMIMLKKLGYSVELAINGEQAVEKCNTKKYDLILMDCQMPVMDGYEATEQIKKSSILNKNTTIIAMTAYAMEGDREKCFTAGMDDYLSKPITMSVLEKKIGKCLGNA</sequence>
<dbReference type="InterPro" id="IPR001789">
    <property type="entry name" value="Sig_transdc_resp-reg_receiver"/>
</dbReference>
<dbReference type="CDD" id="cd17546">
    <property type="entry name" value="REC_hyHK_CKI1_RcsC-like"/>
    <property type="match status" value="1"/>
</dbReference>
<keyword evidence="2 5" id="KW-0597">Phosphoprotein</keyword>
<dbReference type="AlphaFoldDB" id="A0A2U3LRK5"/>
<name>A0A2U3LRK5_9FIRM</name>
<gene>
    <name evidence="7" type="ORF">SBF1_7650001</name>
</gene>
<evidence type="ECO:0000256" key="3">
    <source>
        <dbReference type="ARBA" id="ARBA00023012"/>
    </source>
</evidence>
<accession>A0A2U3LRK5</accession>
<protein>
    <recommendedName>
        <fullName evidence="1">Stage 0 sporulation protein A homolog</fullName>
    </recommendedName>
</protein>
<dbReference type="GO" id="GO:0071474">
    <property type="term" value="P:cellular hyperosmotic response"/>
    <property type="evidence" value="ECO:0007669"/>
    <property type="project" value="TreeGrafter"/>
</dbReference>
<organism evidence="7 8">
    <name type="scientific">Candidatus Desulfosporosinus infrequens</name>
    <dbReference type="NCBI Taxonomy" id="2043169"/>
    <lineage>
        <taxon>Bacteria</taxon>
        <taxon>Bacillati</taxon>
        <taxon>Bacillota</taxon>
        <taxon>Clostridia</taxon>
        <taxon>Eubacteriales</taxon>
        <taxon>Desulfitobacteriaceae</taxon>
        <taxon>Desulfosporosinus</taxon>
    </lineage>
</organism>